<evidence type="ECO:0000259" key="3">
    <source>
        <dbReference type="Pfam" id="PF03703"/>
    </source>
</evidence>
<evidence type="ECO:0000256" key="1">
    <source>
        <dbReference type="SAM" id="MobiDB-lite"/>
    </source>
</evidence>
<protein>
    <submittedName>
        <fullName evidence="4">Putative membrane protein</fullName>
    </submittedName>
</protein>
<feature type="transmembrane region" description="Helical" evidence="2">
    <location>
        <begin position="49"/>
        <end position="70"/>
    </location>
</feature>
<keyword evidence="2" id="KW-0812">Transmembrane</keyword>
<dbReference type="Pfam" id="PF03703">
    <property type="entry name" value="bPH_2"/>
    <property type="match status" value="3"/>
</dbReference>
<reference evidence="5" key="2">
    <citation type="submission" date="2015-05" db="EMBL/GenBank/DDBJ databases">
        <title>Complete genome sequence of Corynebacterium testudinoris DSM 44614, recovered from necrotic lesions in the mouth of a tortoise.</title>
        <authorList>
            <person name="Ruckert C."/>
            <person name="Albersmeier A."/>
            <person name="Winkler A."/>
            <person name="Tauch A."/>
        </authorList>
    </citation>
    <scope>NUCLEOTIDE SEQUENCE [LARGE SCALE GENOMIC DNA]</scope>
    <source>
        <strain evidence="5">DSM 44614</strain>
    </source>
</reference>
<organism evidence="4 5">
    <name type="scientific">Corynebacterium testudinoris</name>
    <dbReference type="NCBI Taxonomy" id="136857"/>
    <lineage>
        <taxon>Bacteria</taxon>
        <taxon>Bacillati</taxon>
        <taxon>Actinomycetota</taxon>
        <taxon>Actinomycetes</taxon>
        <taxon>Mycobacteriales</taxon>
        <taxon>Corynebacteriaceae</taxon>
        <taxon>Corynebacterium</taxon>
    </lineage>
</organism>
<feature type="transmembrane region" description="Helical" evidence="2">
    <location>
        <begin position="184"/>
        <end position="204"/>
    </location>
</feature>
<dbReference type="OrthoDB" id="3190163at2"/>
<dbReference type="AlphaFoldDB" id="A0A0G3H9Y8"/>
<dbReference type="InterPro" id="IPR005182">
    <property type="entry name" value="YdbS-like_PH"/>
</dbReference>
<gene>
    <name evidence="4" type="ORF">CTEST_02610</name>
</gene>
<dbReference type="KEGG" id="cted:CTEST_02610"/>
<feature type="transmembrane region" description="Helical" evidence="2">
    <location>
        <begin position="20"/>
        <end position="43"/>
    </location>
</feature>
<dbReference type="InterPro" id="IPR014529">
    <property type="entry name" value="UCP026631"/>
</dbReference>
<dbReference type="PIRSF" id="PIRSF026631">
    <property type="entry name" value="UCP026631"/>
    <property type="match status" value="1"/>
</dbReference>
<reference evidence="4 5" key="1">
    <citation type="journal article" date="2015" name="Genome Announc.">
        <title>Complete Genome Sequence of the Type Strain Corynebacterium testudinoris DSM 44614, Recovered from Necrotic Lesions in the Mouth of a Tortoise.</title>
        <authorList>
            <person name="Ruckert C."/>
            <person name="Kriete M."/>
            <person name="Jaenicke S."/>
            <person name="Winkler A."/>
            <person name="Tauch A."/>
        </authorList>
    </citation>
    <scope>NUCLEOTIDE SEQUENCE [LARGE SCALE GENOMIC DNA]</scope>
    <source>
        <strain evidence="4 5">DSM 44614</strain>
    </source>
</reference>
<keyword evidence="5" id="KW-1185">Reference proteome</keyword>
<dbReference type="PANTHER" id="PTHR34473">
    <property type="entry name" value="UPF0699 TRANSMEMBRANE PROTEIN YDBS"/>
    <property type="match status" value="1"/>
</dbReference>
<keyword evidence="2" id="KW-1133">Transmembrane helix</keyword>
<evidence type="ECO:0000256" key="2">
    <source>
        <dbReference type="SAM" id="Phobius"/>
    </source>
</evidence>
<keyword evidence="2" id="KW-0472">Membrane</keyword>
<evidence type="ECO:0000313" key="4">
    <source>
        <dbReference type="EMBL" id="AKK07977.1"/>
    </source>
</evidence>
<feature type="region of interest" description="Disordered" evidence="1">
    <location>
        <begin position="431"/>
        <end position="474"/>
    </location>
</feature>
<feature type="domain" description="YdbS-like PH" evidence="3">
    <location>
        <begin position="74"/>
        <end position="150"/>
    </location>
</feature>
<dbReference type="EMBL" id="CP011545">
    <property type="protein sequence ID" value="AKK07977.1"/>
    <property type="molecule type" value="Genomic_DNA"/>
</dbReference>
<dbReference type="PATRIC" id="fig|136857.5.peg.512"/>
<dbReference type="STRING" id="136857.CTEST_02610"/>
<proteinExistence type="predicted"/>
<accession>A0A0G3H9Y8</accession>
<name>A0A0G3H9Y8_9CORY</name>
<evidence type="ECO:0000313" key="5">
    <source>
        <dbReference type="Proteomes" id="UP000035540"/>
    </source>
</evidence>
<dbReference type="RefSeq" id="WP_047252410.1">
    <property type="nucleotide sequence ID" value="NZ_CP011545.1"/>
</dbReference>
<feature type="domain" description="YdbS-like PH" evidence="3">
    <location>
        <begin position="362"/>
        <end position="411"/>
    </location>
</feature>
<dbReference type="PANTHER" id="PTHR34473:SF2">
    <property type="entry name" value="UPF0699 TRANSMEMBRANE PROTEIN YDBT"/>
    <property type="match status" value="1"/>
</dbReference>
<feature type="domain" description="YdbS-like PH" evidence="3">
    <location>
        <begin position="237"/>
        <end position="299"/>
    </location>
</feature>
<dbReference type="Proteomes" id="UP000035540">
    <property type="component" value="Chromosome"/>
</dbReference>
<sequence length="474" mass="51425">MNEEFRHVHRLTPLLRFWTVILAAIAVAAVNINATMLGIAYGWLTAGNILPVILGVAGFIALCGIIWLVSQVWWKATGFRLTDEEISLKKGVLSRQLRTARYDRIQAVDVVESVIARIFRLASVRVETAGGSDSVIEIAFLPRAEAEELRVEVLARAKGEVAVQEEVVEVGAPLVPEIPIARSLAGAALQGSLIGAVAVIIGFLLSPLTWAASVPIIIGIFPTVWGQIDRSWKFTAFLDGDTLNLSYGLADRRRQSIPLHRIHGVTVHQPILWRFFGWWYVKVSVAGYGVDTKQESSSTLLPVGSREQAVALLALVSPLDPEQIEASARPEGATTPTFTSPASARWVSPIDLQQQAVTVLIDAVVVHSGRLARRVKVVAPAHIQELSLTRGPLQQALGLCTVRFDLVPGPVMMAGEDLTPEDGRTLVDTLRQRKLPTPRQETPADAMLHTSPPPPSSTDSSTDAPEAWESAPPQ</sequence>